<dbReference type="GO" id="GO:0016567">
    <property type="term" value="P:protein ubiquitination"/>
    <property type="evidence" value="ECO:0007669"/>
    <property type="project" value="InterPro"/>
</dbReference>
<sequence length="320" mass="36379">MANPNPSYIEISEDEELQQDQDAEMQNNGDRDDENHYDEDEEVEEFEEEEEEDEEEEEEDEEEDFIDADYATYLAELLPSSFGHHAGGIAGETEARNGPEEGREKRRRIGGPGTSSLGGIGSAEGSQRNEWNRSVIDGLFCPICLDAWTNDGDHRICCLPCGHIYGMSCITKWLQRRNSRKCPQCNQKCKLKDVRKLFVSQVLSVDEESQKRIRVLEDKCASLEEKVADLSKKEAEWLKREGELQQKVQQCTEPSMDSAKIMQSITAQCNDILKCLDEHFTGLAHRIDGMGANLEHRIDGIEATLERLEHQSPEDDDPHT</sequence>
<feature type="compositionally biased region" description="Gly residues" evidence="3">
    <location>
        <begin position="110"/>
        <end position="122"/>
    </location>
</feature>
<evidence type="ECO:0000313" key="6">
    <source>
        <dbReference type="Proteomes" id="UP000250321"/>
    </source>
</evidence>
<feature type="compositionally biased region" description="Acidic residues" evidence="3">
    <location>
        <begin position="11"/>
        <end position="23"/>
    </location>
</feature>
<protein>
    <submittedName>
        <fullName evidence="5">E3 ubiquitin-protein ligase RFWD3 isoform X1</fullName>
    </submittedName>
</protein>
<evidence type="ECO:0000313" key="5">
    <source>
        <dbReference type="EMBL" id="PQP99170.1"/>
    </source>
</evidence>
<dbReference type="AlphaFoldDB" id="A0A314Y486"/>
<evidence type="ECO:0000256" key="1">
    <source>
        <dbReference type="PROSITE-ProRule" id="PRU00175"/>
    </source>
</evidence>
<name>A0A314Y486_PRUYE</name>
<keyword evidence="6" id="KW-1185">Reference proteome</keyword>
<dbReference type="STRING" id="2094558.A0A314Y486"/>
<feature type="compositionally biased region" description="Acidic residues" evidence="3">
    <location>
        <begin position="35"/>
        <end position="64"/>
    </location>
</feature>
<feature type="coiled-coil region" evidence="2">
    <location>
        <begin position="206"/>
        <end position="240"/>
    </location>
</feature>
<feature type="compositionally biased region" description="Basic and acidic residues" evidence="3">
    <location>
        <begin position="93"/>
        <end position="104"/>
    </location>
</feature>
<feature type="region of interest" description="Disordered" evidence="3">
    <location>
        <begin position="1"/>
        <end position="64"/>
    </location>
</feature>
<feature type="region of interest" description="Disordered" evidence="3">
    <location>
        <begin position="84"/>
        <end position="127"/>
    </location>
</feature>
<keyword evidence="1" id="KW-0862">Zinc</keyword>
<evidence type="ECO:0000259" key="4">
    <source>
        <dbReference type="PROSITE" id="PS50089"/>
    </source>
</evidence>
<dbReference type="PANTHER" id="PTHR16047:SF13">
    <property type="entry name" value="E3 UBIQUITIN-PROTEIN LIGASE RFWD3"/>
    <property type="match status" value="1"/>
</dbReference>
<organism evidence="5 6">
    <name type="scientific">Prunus yedoensis var. nudiflora</name>
    <dbReference type="NCBI Taxonomy" id="2094558"/>
    <lineage>
        <taxon>Eukaryota</taxon>
        <taxon>Viridiplantae</taxon>
        <taxon>Streptophyta</taxon>
        <taxon>Embryophyta</taxon>
        <taxon>Tracheophyta</taxon>
        <taxon>Spermatophyta</taxon>
        <taxon>Magnoliopsida</taxon>
        <taxon>eudicotyledons</taxon>
        <taxon>Gunneridae</taxon>
        <taxon>Pentapetalae</taxon>
        <taxon>rosids</taxon>
        <taxon>fabids</taxon>
        <taxon>Rosales</taxon>
        <taxon>Rosaceae</taxon>
        <taxon>Amygdaloideae</taxon>
        <taxon>Amygdaleae</taxon>
        <taxon>Prunus</taxon>
    </lineage>
</organism>
<dbReference type="SMART" id="SM00184">
    <property type="entry name" value="RING"/>
    <property type="match status" value="1"/>
</dbReference>
<dbReference type="GO" id="GO:0004842">
    <property type="term" value="F:ubiquitin-protein transferase activity"/>
    <property type="evidence" value="ECO:0007669"/>
    <property type="project" value="InterPro"/>
</dbReference>
<dbReference type="Proteomes" id="UP000250321">
    <property type="component" value="Unassembled WGS sequence"/>
</dbReference>
<dbReference type="EMBL" id="PJQY01001840">
    <property type="protein sequence ID" value="PQP99170.1"/>
    <property type="molecule type" value="Genomic_DNA"/>
</dbReference>
<reference evidence="5 6" key="1">
    <citation type="submission" date="2018-02" db="EMBL/GenBank/DDBJ databases">
        <title>Draft genome of wild Prunus yedoensis var. nudiflora.</title>
        <authorList>
            <person name="Baek S."/>
            <person name="Kim J.-H."/>
            <person name="Choi K."/>
            <person name="Kim G.-B."/>
            <person name="Cho A."/>
            <person name="Jang H."/>
            <person name="Shin C.-H."/>
            <person name="Yu H.-J."/>
            <person name="Mun J.-H."/>
        </authorList>
    </citation>
    <scope>NUCLEOTIDE SEQUENCE [LARGE SCALE GENOMIC DNA]</scope>
    <source>
        <strain evidence="6">cv. Jeju island</strain>
        <tissue evidence="5">Leaf</tissue>
    </source>
</reference>
<dbReference type="PROSITE" id="PS50089">
    <property type="entry name" value="ZF_RING_2"/>
    <property type="match status" value="1"/>
</dbReference>
<dbReference type="GO" id="GO:0005634">
    <property type="term" value="C:nucleus"/>
    <property type="evidence" value="ECO:0007669"/>
    <property type="project" value="InterPro"/>
</dbReference>
<evidence type="ECO:0000256" key="2">
    <source>
        <dbReference type="SAM" id="Coils"/>
    </source>
</evidence>
<keyword evidence="1" id="KW-0863">Zinc-finger</keyword>
<accession>A0A314Y486</accession>
<dbReference type="GO" id="GO:0036297">
    <property type="term" value="P:interstrand cross-link repair"/>
    <property type="evidence" value="ECO:0007669"/>
    <property type="project" value="InterPro"/>
</dbReference>
<dbReference type="InterPro" id="IPR013083">
    <property type="entry name" value="Znf_RING/FYVE/PHD"/>
</dbReference>
<keyword evidence="1" id="KW-0479">Metal-binding</keyword>
<dbReference type="OrthoDB" id="1149676at2759"/>
<feature type="domain" description="RING-type" evidence="4">
    <location>
        <begin position="141"/>
        <end position="186"/>
    </location>
</feature>
<dbReference type="SUPFAM" id="SSF57850">
    <property type="entry name" value="RING/U-box"/>
    <property type="match status" value="1"/>
</dbReference>
<proteinExistence type="predicted"/>
<dbReference type="InterPro" id="IPR001841">
    <property type="entry name" value="Znf_RING"/>
</dbReference>
<gene>
    <name evidence="5" type="ORF">Pyn_36694</name>
</gene>
<keyword evidence="2" id="KW-0175">Coiled coil</keyword>
<dbReference type="CDD" id="cd16450">
    <property type="entry name" value="mRING-C3HGC3_RFWD3"/>
    <property type="match status" value="1"/>
</dbReference>
<dbReference type="Gene3D" id="3.30.40.10">
    <property type="entry name" value="Zinc/RING finger domain, C3HC4 (zinc finger)"/>
    <property type="match status" value="1"/>
</dbReference>
<dbReference type="GO" id="GO:0008270">
    <property type="term" value="F:zinc ion binding"/>
    <property type="evidence" value="ECO:0007669"/>
    <property type="project" value="UniProtKB-KW"/>
</dbReference>
<evidence type="ECO:0000256" key="3">
    <source>
        <dbReference type="SAM" id="MobiDB-lite"/>
    </source>
</evidence>
<comment type="caution">
    <text evidence="5">The sequence shown here is derived from an EMBL/GenBank/DDBJ whole genome shotgun (WGS) entry which is preliminary data.</text>
</comment>
<dbReference type="PANTHER" id="PTHR16047">
    <property type="entry name" value="RFWD3 PROTEIN"/>
    <property type="match status" value="1"/>
</dbReference>
<dbReference type="Pfam" id="PF13639">
    <property type="entry name" value="zf-RING_2"/>
    <property type="match status" value="1"/>
</dbReference>
<dbReference type="InterPro" id="IPR037381">
    <property type="entry name" value="RFWD3"/>
</dbReference>